<name>A0A381NM21_9ZZZZ</name>
<dbReference type="EMBL" id="UINC01000454">
    <property type="protein sequence ID" value="SUZ55656.1"/>
    <property type="molecule type" value="Genomic_DNA"/>
</dbReference>
<organism evidence="1">
    <name type="scientific">marine metagenome</name>
    <dbReference type="NCBI Taxonomy" id="408172"/>
    <lineage>
        <taxon>unclassified sequences</taxon>
        <taxon>metagenomes</taxon>
        <taxon>ecological metagenomes</taxon>
    </lineage>
</organism>
<sequence length="47" mass="5056">MSLCNNSAPDVTNLLKLEHVVVNGLEPKFSTNKAGKRRASTQGEDGQ</sequence>
<evidence type="ECO:0000313" key="1">
    <source>
        <dbReference type="EMBL" id="SUZ55656.1"/>
    </source>
</evidence>
<dbReference type="AlphaFoldDB" id="A0A381NM21"/>
<proteinExistence type="predicted"/>
<protein>
    <submittedName>
        <fullName evidence="1">Uncharacterized protein</fullName>
    </submittedName>
</protein>
<gene>
    <name evidence="1" type="ORF">METZ01_LOCUS8510</name>
</gene>
<accession>A0A381NM21</accession>
<reference evidence="1" key="1">
    <citation type="submission" date="2018-05" db="EMBL/GenBank/DDBJ databases">
        <authorList>
            <person name="Lanie J.A."/>
            <person name="Ng W.-L."/>
            <person name="Kazmierczak K.M."/>
            <person name="Andrzejewski T.M."/>
            <person name="Davidsen T.M."/>
            <person name="Wayne K.J."/>
            <person name="Tettelin H."/>
            <person name="Glass J.I."/>
            <person name="Rusch D."/>
            <person name="Podicherti R."/>
            <person name="Tsui H.-C.T."/>
            <person name="Winkler M.E."/>
        </authorList>
    </citation>
    <scope>NUCLEOTIDE SEQUENCE</scope>
</reference>